<evidence type="ECO:0000313" key="2">
    <source>
        <dbReference type="EMBL" id="GAA4898288.1"/>
    </source>
</evidence>
<name>A0ABP9FC48_9FLAO</name>
<sequence>MKTKLLTIKSIFYSIIFIIILLSSNGCSKDEVGESSAATSEDIEAYLKSLNYNPDELLGVEDTGSEPIKKEKESESDSDTNIHGENTNTICTTTNYDLKTNFSNIPILDPNKGVIWPGALVYGDASLKNGTPTNININRAPMTLRLDLPGISEAGNIYVEKPNNTTTNSGIDDALEWWNANAYQAGYRNAAFSTSEATTMYSRQQMSLELGLNAQWAKSDVSAEFDYESTVEKRVAMMVYKQVFYTISMDQPIKPSDVFSENVSTEEVKGFFNDDKPAAYIHNVSYGRIIMFRMESTVEASDSELKSAFEYAAGKNNVTGDLKIKVDKILKNSSIKTFAIGGNAAVAAELVSAENFGDLEPIIKGENALYSRQNPGVPISYTVRYLKDNTLAKMGFTTKYSAVTCSTTGRVHPGMEFNNHTKNDGFRVGLTYKNNLPGESSQSYADVTRNQKWQRNESYDNTIGMQLPPGAYDIRIYIELQIDDEEETDDEGNQIKHWNVDTNYKQRYFKKELGNYIHNGGSGLYDKCYIAEKEWLKPVTVRALKCP</sequence>
<evidence type="ECO:0000256" key="1">
    <source>
        <dbReference type="SAM" id="MobiDB-lite"/>
    </source>
</evidence>
<dbReference type="Gene3D" id="3.40.30.40">
    <property type="entry name" value="Perfringolysin"/>
    <property type="match status" value="1"/>
</dbReference>
<dbReference type="EMBL" id="BAABJH010000006">
    <property type="protein sequence ID" value="GAA4898288.1"/>
    <property type="molecule type" value="Genomic_DNA"/>
</dbReference>
<gene>
    <name evidence="2" type="primary">sly</name>
    <name evidence="2" type="ORF">GCM10023311_23930</name>
</gene>
<proteinExistence type="predicted"/>
<protein>
    <submittedName>
        <fullName evidence="2">Cholesterol-dependent cytolysin suilysin</fullName>
    </submittedName>
</protein>
<dbReference type="Pfam" id="PF01289">
    <property type="entry name" value="Thiol_cytolysin"/>
    <property type="match status" value="1"/>
</dbReference>
<dbReference type="InterPro" id="IPR036359">
    <property type="entry name" value="Thiol_cytolysin_sf"/>
</dbReference>
<dbReference type="PRINTS" id="PR01400">
    <property type="entry name" value="TACYTOLYSIN"/>
</dbReference>
<dbReference type="Gene3D" id="3.30.1040.20">
    <property type="match status" value="1"/>
</dbReference>
<dbReference type="SUPFAM" id="SSF56978">
    <property type="entry name" value="Perfringolysin"/>
    <property type="match status" value="1"/>
</dbReference>
<evidence type="ECO:0000313" key="3">
    <source>
        <dbReference type="Proteomes" id="UP001500433"/>
    </source>
</evidence>
<comment type="caution">
    <text evidence="2">The sequence shown here is derived from an EMBL/GenBank/DDBJ whole genome shotgun (WGS) entry which is preliminary data.</text>
</comment>
<dbReference type="RefSeq" id="WP_345274389.1">
    <property type="nucleotide sequence ID" value="NZ_BAABJH010000006.1"/>
</dbReference>
<organism evidence="2 3">
    <name type="scientific">Flaviramulus aquimarinus</name>
    <dbReference type="NCBI Taxonomy" id="1170456"/>
    <lineage>
        <taxon>Bacteria</taxon>
        <taxon>Pseudomonadati</taxon>
        <taxon>Bacteroidota</taxon>
        <taxon>Flavobacteriia</taxon>
        <taxon>Flavobacteriales</taxon>
        <taxon>Flavobacteriaceae</taxon>
        <taxon>Flaviramulus</taxon>
    </lineage>
</organism>
<dbReference type="Gene3D" id="3.90.840.10">
    <property type="entry name" value="Thiol-activated cytolysin superfamily/Thiol-activated cytolysin, alpha-beta domain"/>
    <property type="match status" value="1"/>
</dbReference>
<dbReference type="InterPro" id="IPR001869">
    <property type="entry name" value="Thiol_cytolysin"/>
</dbReference>
<dbReference type="Proteomes" id="UP001500433">
    <property type="component" value="Unassembled WGS sequence"/>
</dbReference>
<feature type="region of interest" description="Disordered" evidence="1">
    <location>
        <begin position="57"/>
        <end position="86"/>
    </location>
</feature>
<accession>A0ABP9FC48</accession>
<reference evidence="3" key="1">
    <citation type="journal article" date="2019" name="Int. J. Syst. Evol. Microbiol.">
        <title>The Global Catalogue of Microorganisms (GCM) 10K type strain sequencing project: providing services to taxonomists for standard genome sequencing and annotation.</title>
        <authorList>
            <consortium name="The Broad Institute Genomics Platform"/>
            <consortium name="The Broad Institute Genome Sequencing Center for Infectious Disease"/>
            <person name="Wu L."/>
            <person name="Ma J."/>
        </authorList>
    </citation>
    <scope>NUCLEOTIDE SEQUENCE [LARGE SCALE GENOMIC DNA]</scope>
    <source>
        <strain evidence="3">JCM 18274</strain>
    </source>
</reference>
<keyword evidence="3" id="KW-1185">Reference proteome</keyword>
<dbReference type="InterPro" id="IPR036363">
    <property type="entry name" value="Thiol_cytolysin_ab_sf"/>
</dbReference>